<feature type="compositionally biased region" description="Basic and acidic residues" evidence="1">
    <location>
        <begin position="225"/>
        <end position="235"/>
    </location>
</feature>
<feature type="compositionally biased region" description="Polar residues" evidence="1">
    <location>
        <begin position="137"/>
        <end position="147"/>
    </location>
</feature>
<reference evidence="3" key="1">
    <citation type="submission" date="2020-05" db="EMBL/GenBank/DDBJ databases">
        <title>Phylogenomic resolution of chytrid fungi.</title>
        <authorList>
            <person name="Stajich J.E."/>
            <person name="Amses K."/>
            <person name="Simmons R."/>
            <person name="Seto K."/>
            <person name="Myers J."/>
            <person name="Bonds A."/>
            <person name="Quandt C.A."/>
            <person name="Barry K."/>
            <person name="Liu P."/>
            <person name="Grigoriev I."/>
            <person name="Longcore J.E."/>
            <person name="James T.Y."/>
        </authorList>
    </citation>
    <scope>NUCLEOTIDE SEQUENCE</scope>
    <source>
        <strain evidence="3">JEL0379</strain>
    </source>
</reference>
<evidence type="ECO:0000256" key="1">
    <source>
        <dbReference type="SAM" id="MobiDB-lite"/>
    </source>
</evidence>
<feature type="compositionally biased region" description="Polar residues" evidence="1">
    <location>
        <begin position="295"/>
        <end position="306"/>
    </location>
</feature>
<dbReference type="AlphaFoldDB" id="A0AAD5XMP0"/>
<dbReference type="Proteomes" id="UP001212152">
    <property type="component" value="Unassembled WGS sequence"/>
</dbReference>
<dbReference type="InterPro" id="IPR038491">
    <property type="entry name" value="Velvet_dom_sf"/>
</dbReference>
<feature type="compositionally biased region" description="Pro residues" evidence="1">
    <location>
        <begin position="169"/>
        <end position="182"/>
    </location>
</feature>
<feature type="compositionally biased region" description="Polar residues" evidence="1">
    <location>
        <begin position="190"/>
        <end position="201"/>
    </location>
</feature>
<gene>
    <name evidence="3" type="ORF">HDU87_004304</name>
</gene>
<feature type="compositionally biased region" description="Basic and acidic residues" evidence="1">
    <location>
        <begin position="307"/>
        <end position="318"/>
    </location>
</feature>
<dbReference type="Pfam" id="PF11754">
    <property type="entry name" value="Velvet"/>
    <property type="match status" value="1"/>
</dbReference>
<feature type="region of interest" description="Disordered" evidence="1">
    <location>
        <begin position="166"/>
        <end position="201"/>
    </location>
</feature>
<feature type="compositionally biased region" description="Polar residues" evidence="1">
    <location>
        <begin position="267"/>
        <end position="278"/>
    </location>
</feature>
<evidence type="ECO:0000259" key="2">
    <source>
        <dbReference type="Pfam" id="PF11754"/>
    </source>
</evidence>
<feature type="compositionally biased region" description="Low complexity" evidence="1">
    <location>
        <begin position="29"/>
        <end position="42"/>
    </location>
</feature>
<feature type="region of interest" description="Disordered" evidence="1">
    <location>
        <begin position="1"/>
        <end position="154"/>
    </location>
</feature>
<dbReference type="Gene3D" id="2.60.40.3960">
    <property type="entry name" value="Velvet domain"/>
    <property type="match status" value="1"/>
</dbReference>
<protein>
    <recommendedName>
        <fullName evidence="2">Velvet domain-containing protein</fullName>
    </recommendedName>
</protein>
<name>A0AAD5XMP0_9FUNG</name>
<organism evidence="3 4">
    <name type="scientific">Geranomyces variabilis</name>
    <dbReference type="NCBI Taxonomy" id="109894"/>
    <lineage>
        <taxon>Eukaryota</taxon>
        <taxon>Fungi</taxon>
        <taxon>Fungi incertae sedis</taxon>
        <taxon>Chytridiomycota</taxon>
        <taxon>Chytridiomycota incertae sedis</taxon>
        <taxon>Chytridiomycetes</taxon>
        <taxon>Spizellomycetales</taxon>
        <taxon>Powellomycetaceae</taxon>
        <taxon>Geranomyces</taxon>
    </lineage>
</organism>
<accession>A0AAD5XMP0</accession>
<comment type="caution">
    <text evidence="3">The sequence shown here is derived from an EMBL/GenBank/DDBJ whole genome shotgun (WGS) entry which is preliminary data.</text>
</comment>
<dbReference type="EMBL" id="JADGJQ010000031">
    <property type="protein sequence ID" value="KAJ3177782.1"/>
    <property type="molecule type" value="Genomic_DNA"/>
</dbReference>
<evidence type="ECO:0000313" key="4">
    <source>
        <dbReference type="Proteomes" id="UP001212152"/>
    </source>
</evidence>
<feature type="region of interest" description="Disordered" evidence="1">
    <location>
        <begin position="225"/>
        <end position="318"/>
    </location>
</feature>
<feature type="domain" description="Velvet" evidence="2">
    <location>
        <begin position="289"/>
        <end position="317"/>
    </location>
</feature>
<keyword evidence="4" id="KW-1185">Reference proteome</keyword>
<sequence>MSRASVDMDSGSQSEQQMHQQRELRHEQQQQQQQQSQPRYQQRPPPAPEPRLARDARWDAGSSHGLKSEELQLQRLQLQPEFAQFPPRRPLENDSQRREQRYHQHENDAQEQQRRRDEQHVQQQELQRQQLRDVLSREQSTPVQRGENSFKPEYIRRRLSYHHVLEPNHAPPIPHQEPPYPPHLQIKPPRQQSPSDDAPTTLTGLAALRHQQSIDNLRLKEQQVLEQKEQDERHTQQQLEYVRKFARRQSQEREAENQPDGEGSADVSENSGDSSPQEESADLESIPHYALVVRQQPQRARMSGNNNKDRRPVDPTPM</sequence>
<evidence type="ECO:0000313" key="3">
    <source>
        <dbReference type="EMBL" id="KAJ3177782.1"/>
    </source>
</evidence>
<proteinExistence type="predicted"/>
<dbReference type="InterPro" id="IPR037525">
    <property type="entry name" value="Velvet_dom"/>
</dbReference>
<feature type="compositionally biased region" description="Basic and acidic residues" evidence="1">
    <location>
        <begin position="89"/>
        <end position="120"/>
    </location>
</feature>